<feature type="compositionally biased region" description="Basic residues" evidence="1">
    <location>
        <begin position="248"/>
        <end position="286"/>
    </location>
</feature>
<evidence type="ECO:0000256" key="1">
    <source>
        <dbReference type="SAM" id="MobiDB-lite"/>
    </source>
</evidence>
<name>A0A7S3SAG6_EMIHU</name>
<evidence type="ECO:0000313" key="2">
    <source>
        <dbReference type="EMBL" id="CAE0549033.1"/>
    </source>
</evidence>
<organism evidence="2">
    <name type="scientific">Emiliania huxleyi</name>
    <name type="common">Coccolithophore</name>
    <name type="synonym">Pontosphaera huxleyi</name>
    <dbReference type="NCBI Taxonomy" id="2903"/>
    <lineage>
        <taxon>Eukaryota</taxon>
        <taxon>Haptista</taxon>
        <taxon>Haptophyta</taxon>
        <taxon>Prymnesiophyceae</taxon>
        <taxon>Isochrysidales</taxon>
        <taxon>Noelaerhabdaceae</taxon>
        <taxon>Emiliania</taxon>
    </lineage>
</organism>
<dbReference type="AlphaFoldDB" id="A0A7S3SAG6"/>
<feature type="region of interest" description="Disordered" evidence="1">
    <location>
        <begin position="223"/>
        <end position="297"/>
    </location>
</feature>
<dbReference type="EMBL" id="HBIR01022516">
    <property type="protein sequence ID" value="CAE0549033.1"/>
    <property type="molecule type" value="Transcribed_RNA"/>
</dbReference>
<accession>A0A7S3SAG6</accession>
<gene>
    <name evidence="2" type="ORF">EHUX00137_LOCUS17206</name>
</gene>
<protein>
    <submittedName>
        <fullName evidence="2">Uncharacterized protein</fullName>
    </submittedName>
</protein>
<reference evidence="2" key="1">
    <citation type="submission" date="2021-01" db="EMBL/GenBank/DDBJ databases">
        <authorList>
            <person name="Corre E."/>
            <person name="Pelletier E."/>
            <person name="Niang G."/>
            <person name="Scheremetjew M."/>
            <person name="Finn R."/>
            <person name="Kale V."/>
            <person name="Holt S."/>
            <person name="Cochrane G."/>
            <person name="Meng A."/>
            <person name="Brown T."/>
            <person name="Cohen L."/>
        </authorList>
    </citation>
    <scope>NUCLEOTIDE SEQUENCE</scope>
    <source>
        <strain evidence="2">379</strain>
    </source>
</reference>
<sequence length="297" mass="34269">MCHSVLAQALSESMIQPVNPPAGSDGNITFRLSLLASLSPVCLRPIANRLRRSWTPPPSTTSPTAQWSNLQRFPMSTSAGEPLPLEAHILPVKIKRKVSLLLDEGLLSWQDVLEDGNVFWEIAYTDTPDWPEPERWYQTVCNFFQLLAWERLMLNPARLYPTARLQIVRDLFFREWQSRSRHLGRVLYPLYFPDEPEEARAAKTLSAYEEERNRQARVSITVPTHSPTRGKPRRPPEHSAPRSFALTIRKHTSHRRHHPCRPSHYPRVRLRRPRALPRCRHGHIPHRPLSAAASRSP</sequence>
<proteinExistence type="predicted"/>